<comment type="similarity">
    <text evidence="2">Belongs to the ParB family.</text>
</comment>
<reference evidence="7" key="1">
    <citation type="journal article" date="2014" name="Int. J. Syst. Evol. Microbiol.">
        <title>Complete genome sequence of Corynebacterium casei LMG S-19264T (=DSM 44701T), isolated from a smear-ripened cheese.</title>
        <authorList>
            <consortium name="US DOE Joint Genome Institute (JGI-PGF)"/>
            <person name="Walter F."/>
            <person name="Albersmeier A."/>
            <person name="Kalinowski J."/>
            <person name="Ruckert C."/>
        </authorList>
    </citation>
    <scope>NUCLEOTIDE SEQUENCE</scope>
    <source>
        <strain evidence="7">CGMCC 1.15760</strain>
    </source>
</reference>
<evidence type="ECO:0000256" key="3">
    <source>
        <dbReference type="ARBA" id="ARBA00022490"/>
    </source>
</evidence>
<dbReference type="Pfam" id="PF17762">
    <property type="entry name" value="HTH_ParB"/>
    <property type="match status" value="1"/>
</dbReference>
<organism evidence="7 8">
    <name type="scientific">Lysinibacillus alkalisoli</name>
    <dbReference type="NCBI Taxonomy" id="1911548"/>
    <lineage>
        <taxon>Bacteria</taxon>
        <taxon>Bacillati</taxon>
        <taxon>Bacillota</taxon>
        <taxon>Bacilli</taxon>
        <taxon>Bacillales</taxon>
        <taxon>Bacillaceae</taxon>
        <taxon>Lysinibacillus</taxon>
    </lineage>
</organism>
<keyword evidence="8" id="KW-1185">Reference proteome</keyword>
<dbReference type="InterPro" id="IPR041468">
    <property type="entry name" value="HTH_ParB/Spo0J"/>
</dbReference>
<name>A0A917G895_9BACI</name>
<dbReference type="EMBL" id="BMJT01000008">
    <property type="protein sequence ID" value="GGG28349.1"/>
    <property type="molecule type" value="Genomic_DNA"/>
</dbReference>
<evidence type="ECO:0000256" key="2">
    <source>
        <dbReference type="ARBA" id="ARBA00006295"/>
    </source>
</evidence>
<dbReference type="Pfam" id="PF02195">
    <property type="entry name" value="ParB_N"/>
    <property type="match status" value="1"/>
</dbReference>
<keyword evidence="5" id="KW-0238">DNA-binding</keyword>
<dbReference type="GO" id="GO:0003677">
    <property type="term" value="F:DNA binding"/>
    <property type="evidence" value="ECO:0007669"/>
    <property type="project" value="UniProtKB-KW"/>
</dbReference>
<keyword evidence="3" id="KW-0963">Cytoplasm</keyword>
<dbReference type="GO" id="GO:0005694">
    <property type="term" value="C:chromosome"/>
    <property type="evidence" value="ECO:0007669"/>
    <property type="project" value="TreeGrafter"/>
</dbReference>
<dbReference type="FunFam" id="1.10.10.2830:FF:000001">
    <property type="entry name" value="Chromosome partitioning protein ParB"/>
    <property type="match status" value="1"/>
</dbReference>
<evidence type="ECO:0000313" key="8">
    <source>
        <dbReference type="Proteomes" id="UP000616608"/>
    </source>
</evidence>
<dbReference type="RefSeq" id="WP_188615280.1">
    <property type="nucleotide sequence ID" value="NZ_BMJT01000008.1"/>
</dbReference>
<gene>
    <name evidence="7" type="primary">spo0J</name>
    <name evidence="7" type="ORF">GCM10007425_23750</name>
</gene>
<dbReference type="NCBIfam" id="TIGR00180">
    <property type="entry name" value="parB_part"/>
    <property type="match status" value="1"/>
</dbReference>
<dbReference type="InterPro" id="IPR057240">
    <property type="entry name" value="ParB_dimer_C"/>
</dbReference>
<dbReference type="Gene3D" id="1.10.10.2830">
    <property type="match status" value="1"/>
</dbReference>
<sequence>MDKLTTGANAFFNDKQVASREELTMINCRLLLPNPFQPRKQFDDIALRELAQSIETYGILQPIIVRKKGKRYEILAGERRFRAAQQAGLTEVPVIIKEFSEAEMMELALLENLQRENLTPIEEAQAYELLMRHLHLTQEQIAERVGKSRPHIANHLRLLKLPLQVRQQIDDGLLTMGHGRALASIKSAVKIEEFAKIAVERQLSVRQMEQIVQKYHQGVKPVVSDVYLKDLENQLREQLGTKIVLQRKKEKGSLTIDFYSDDELHELVALLMRKE</sequence>
<evidence type="ECO:0000256" key="1">
    <source>
        <dbReference type="ARBA" id="ARBA00004453"/>
    </source>
</evidence>
<dbReference type="CDD" id="cd16393">
    <property type="entry name" value="SPO0J_N"/>
    <property type="match status" value="1"/>
</dbReference>
<dbReference type="InterPro" id="IPR050336">
    <property type="entry name" value="Chromosome_partition/occlusion"/>
</dbReference>
<evidence type="ECO:0000256" key="4">
    <source>
        <dbReference type="ARBA" id="ARBA00022829"/>
    </source>
</evidence>
<evidence type="ECO:0000259" key="6">
    <source>
        <dbReference type="SMART" id="SM00470"/>
    </source>
</evidence>
<dbReference type="FunFam" id="3.90.1530.30:FF:000001">
    <property type="entry name" value="Chromosome partitioning protein ParB"/>
    <property type="match status" value="1"/>
</dbReference>
<comment type="subcellular location">
    <subcellularLocation>
        <location evidence="1">Cytoplasm</location>
        <location evidence="1">Nucleoid</location>
    </subcellularLocation>
</comment>
<dbReference type="InterPro" id="IPR003115">
    <property type="entry name" value="ParB_N"/>
</dbReference>
<dbReference type="PANTHER" id="PTHR33375:SF1">
    <property type="entry name" value="CHROMOSOME-PARTITIONING PROTEIN PARB-RELATED"/>
    <property type="match status" value="1"/>
</dbReference>
<dbReference type="GO" id="GO:0007059">
    <property type="term" value="P:chromosome segregation"/>
    <property type="evidence" value="ECO:0007669"/>
    <property type="project" value="UniProtKB-KW"/>
</dbReference>
<comment type="caution">
    <text evidence="7">The sequence shown here is derived from an EMBL/GenBank/DDBJ whole genome shotgun (WGS) entry which is preliminary data.</text>
</comment>
<keyword evidence="4" id="KW-0159">Chromosome partition</keyword>
<dbReference type="Proteomes" id="UP000616608">
    <property type="component" value="Unassembled WGS sequence"/>
</dbReference>
<reference evidence="7" key="2">
    <citation type="submission" date="2020-09" db="EMBL/GenBank/DDBJ databases">
        <authorList>
            <person name="Sun Q."/>
            <person name="Zhou Y."/>
        </authorList>
    </citation>
    <scope>NUCLEOTIDE SEQUENCE</scope>
    <source>
        <strain evidence="7">CGMCC 1.15760</strain>
    </source>
</reference>
<dbReference type="InterPro" id="IPR036086">
    <property type="entry name" value="ParB/Sulfiredoxin_sf"/>
</dbReference>
<proteinExistence type="inferred from homology"/>
<dbReference type="Gene3D" id="3.90.1530.30">
    <property type="match status" value="1"/>
</dbReference>
<evidence type="ECO:0000256" key="5">
    <source>
        <dbReference type="ARBA" id="ARBA00023125"/>
    </source>
</evidence>
<dbReference type="GO" id="GO:0045881">
    <property type="term" value="P:positive regulation of sporulation resulting in formation of a cellular spore"/>
    <property type="evidence" value="ECO:0007669"/>
    <property type="project" value="TreeGrafter"/>
</dbReference>
<protein>
    <submittedName>
        <fullName evidence="7">Stage 0 sporulation protein J</fullName>
    </submittedName>
</protein>
<dbReference type="PANTHER" id="PTHR33375">
    <property type="entry name" value="CHROMOSOME-PARTITIONING PROTEIN PARB-RELATED"/>
    <property type="match status" value="1"/>
</dbReference>
<dbReference type="Pfam" id="PF23552">
    <property type="entry name" value="ParB_C"/>
    <property type="match status" value="1"/>
</dbReference>
<dbReference type="AlphaFoldDB" id="A0A917G895"/>
<dbReference type="InterPro" id="IPR004437">
    <property type="entry name" value="ParB/RepB/Spo0J"/>
</dbReference>
<dbReference type="SMART" id="SM00470">
    <property type="entry name" value="ParB"/>
    <property type="match status" value="1"/>
</dbReference>
<feature type="domain" description="ParB-like N-terminal" evidence="6">
    <location>
        <begin position="24"/>
        <end position="113"/>
    </location>
</feature>
<dbReference type="GO" id="GO:0009295">
    <property type="term" value="C:nucleoid"/>
    <property type="evidence" value="ECO:0007669"/>
    <property type="project" value="UniProtKB-SubCell"/>
</dbReference>
<evidence type="ECO:0000313" key="7">
    <source>
        <dbReference type="EMBL" id="GGG28349.1"/>
    </source>
</evidence>
<dbReference type="SUPFAM" id="SSF110849">
    <property type="entry name" value="ParB/Sulfiredoxin"/>
    <property type="match status" value="1"/>
</dbReference>
<accession>A0A917G895</accession>